<gene>
    <name evidence="6" type="ORF">ACFOWZ_32390</name>
</gene>
<dbReference type="Pfam" id="PF00293">
    <property type="entry name" value="NUDIX"/>
    <property type="match status" value="1"/>
</dbReference>
<organism evidence="6 7">
    <name type="scientific">Lentzea rhizosphaerae</name>
    <dbReference type="NCBI Taxonomy" id="2041025"/>
    <lineage>
        <taxon>Bacteria</taxon>
        <taxon>Bacillati</taxon>
        <taxon>Actinomycetota</taxon>
        <taxon>Actinomycetes</taxon>
        <taxon>Pseudonocardiales</taxon>
        <taxon>Pseudonocardiaceae</taxon>
        <taxon>Lentzea</taxon>
    </lineage>
</organism>
<evidence type="ECO:0000256" key="3">
    <source>
        <dbReference type="ARBA" id="ARBA00022801"/>
    </source>
</evidence>
<evidence type="ECO:0000256" key="4">
    <source>
        <dbReference type="RuleBase" id="RU003476"/>
    </source>
</evidence>
<evidence type="ECO:0000313" key="7">
    <source>
        <dbReference type="Proteomes" id="UP001595690"/>
    </source>
</evidence>
<dbReference type="Proteomes" id="UP001595690">
    <property type="component" value="Unassembled WGS sequence"/>
</dbReference>
<dbReference type="PANTHER" id="PTHR43046:SF14">
    <property type="entry name" value="MUTT_NUDIX FAMILY PROTEIN"/>
    <property type="match status" value="1"/>
</dbReference>
<evidence type="ECO:0000256" key="1">
    <source>
        <dbReference type="ARBA" id="ARBA00001946"/>
    </source>
</evidence>
<dbReference type="InterPro" id="IPR015797">
    <property type="entry name" value="NUDIX_hydrolase-like_dom_sf"/>
</dbReference>
<dbReference type="SUPFAM" id="SSF55811">
    <property type="entry name" value="Nudix"/>
    <property type="match status" value="1"/>
</dbReference>
<dbReference type="InterPro" id="IPR020476">
    <property type="entry name" value="Nudix_hydrolase"/>
</dbReference>
<dbReference type="InterPro" id="IPR000086">
    <property type="entry name" value="NUDIX_hydrolase_dom"/>
</dbReference>
<keyword evidence="7" id="KW-1185">Reference proteome</keyword>
<dbReference type="EMBL" id="JBHRZI010000029">
    <property type="protein sequence ID" value="MFC3896202.1"/>
    <property type="molecule type" value="Genomic_DNA"/>
</dbReference>
<dbReference type="InterPro" id="IPR020084">
    <property type="entry name" value="NUDIX_hydrolase_CS"/>
</dbReference>
<comment type="cofactor">
    <cofactor evidence="1">
        <name>Mg(2+)</name>
        <dbReference type="ChEBI" id="CHEBI:18420"/>
    </cofactor>
</comment>
<name>A0ABV8C2M7_9PSEU</name>
<feature type="domain" description="Nudix hydrolase" evidence="5">
    <location>
        <begin position="6"/>
        <end position="135"/>
    </location>
</feature>
<dbReference type="RefSeq" id="WP_030468079.1">
    <property type="nucleotide sequence ID" value="NZ_JBHRZI010000029.1"/>
</dbReference>
<evidence type="ECO:0000313" key="6">
    <source>
        <dbReference type="EMBL" id="MFC3896202.1"/>
    </source>
</evidence>
<dbReference type="PROSITE" id="PS51462">
    <property type="entry name" value="NUDIX"/>
    <property type="match status" value="1"/>
</dbReference>
<dbReference type="PANTHER" id="PTHR43046">
    <property type="entry name" value="GDP-MANNOSE MANNOSYL HYDROLASE"/>
    <property type="match status" value="1"/>
</dbReference>
<evidence type="ECO:0000259" key="5">
    <source>
        <dbReference type="PROSITE" id="PS51462"/>
    </source>
</evidence>
<comment type="caution">
    <text evidence="6">The sequence shown here is derived from an EMBL/GenBank/DDBJ whole genome shotgun (WGS) entry which is preliminary data.</text>
</comment>
<sequence>MRVKKQRVAAYGVCINDDDEILLARWLGPNGKRWILPGGGIDHGEHPHDAVIREFEEETGFEVEVLRLIGIDSELREEADRDYHALRIMYEVRIVGGELRYEVDGTTDLAQWFPVADIGQLDRVPSVDTALGLHRTAPPAGILR</sequence>
<dbReference type="GO" id="GO:0016787">
    <property type="term" value="F:hydrolase activity"/>
    <property type="evidence" value="ECO:0007669"/>
    <property type="project" value="UniProtKB-KW"/>
</dbReference>
<reference evidence="7" key="1">
    <citation type="journal article" date="2019" name="Int. J. Syst. Evol. Microbiol.">
        <title>The Global Catalogue of Microorganisms (GCM) 10K type strain sequencing project: providing services to taxonomists for standard genome sequencing and annotation.</title>
        <authorList>
            <consortium name="The Broad Institute Genomics Platform"/>
            <consortium name="The Broad Institute Genome Sequencing Center for Infectious Disease"/>
            <person name="Wu L."/>
            <person name="Ma J."/>
        </authorList>
    </citation>
    <scope>NUCLEOTIDE SEQUENCE [LARGE SCALE GENOMIC DNA]</scope>
    <source>
        <strain evidence="7">CGMCC 4.7405</strain>
    </source>
</reference>
<keyword evidence="3 4" id="KW-0378">Hydrolase</keyword>
<evidence type="ECO:0000256" key="2">
    <source>
        <dbReference type="ARBA" id="ARBA00005582"/>
    </source>
</evidence>
<dbReference type="PRINTS" id="PR00502">
    <property type="entry name" value="NUDIXFAMILY"/>
</dbReference>
<dbReference type="Gene3D" id="3.90.79.10">
    <property type="entry name" value="Nucleoside Triphosphate Pyrophosphohydrolase"/>
    <property type="match status" value="1"/>
</dbReference>
<accession>A0ABV8C2M7</accession>
<dbReference type="PROSITE" id="PS00893">
    <property type="entry name" value="NUDIX_BOX"/>
    <property type="match status" value="1"/>
</dbReference>
<proteinExistence type="inferred from homology"/>
<comment type="similarity">
    <text evidence="2 4">Belongs to the Nudix hydrolase family.</text>
</comment>
<protein>
    <submittedName>
        <fullName evidence="6">NUDIX hydrolase</fullName>
    </submittedName>
</protein>